<name>A0A507EWZ7_9FUNG</name>
<dbReference type="Pfam" id="PF22669">
    <property type="entry name" value="Exo_endo_phos2"/>
    <property type="match status" value="1"/>
</dbReference>
<proteinExistence type="inferred from homology"/>
<protein>
    <recommendedName>
        <fullName evidence="3">phosphoinositide 5-phosphatase</fullName>
        <ecNumber evidence="3">3.1.3.36</ecNumber>
    </recommendedName>
</protein>
<evidence type="ECO:0000313" key="6">
    <source>
        <dbReference type="EMBL" id="TPX68431.1"/>
    </source>
</evidence>
<gene>
    <name evidence="6" type="ORF">CcCBS67573_g07199</name>
</gene>
<reference evidence="6 7" key="1">
    <citation type="journal article" date="2019" name="Sci. Rep.">
        <title>Comparative genomics of chytrid fungi reveal insights into the obligate biotrophic and pathogenic lifestyle of Synchytrium endobioticum.</title>
        <authorList>
            <person name="van de Vossenberg B.T.L.H."/>
            <person name="Warris S."/>
            <person name="Nguyen H.D.T."/>
            <person name="van Gent-Pelzer M.P.E."/>
            <person name="Joly D.L."/>
            <person name="van de Geest H.C."/>
            <person name="Bonants P.J.M."/>
            <person name="Smith D.S."/>
            <person name="Levesque C.A."/>
            <person name="van der Lee T.A.J."/>
        </authorList>
    </citation>
    <scope>NUCLEOTIDE SEQUENCE [LARGE SCALE GENOMIC DNA]</scope>
    <source>
        <strain evidence="6 7">CBS 675.73</strain>
    </source>
</reference>
<dbReference type="InterPro" id="IPR000300">
    <property type="entry name" value="IPPc"/>
</dbReference>
<comment type="similarity">
    <text evidence="2">In the central section; belongs to the inositol 1,4,5-trisphosphate 5-phosphatase family.</text>
</comment>
<evidence type="ECO:0000256" key="3">
    <source>
        <dbReference type="ARBA" id="ARBA00013044"/>
    </source>
</evidence>
<dbReference type="AlphaFoldDB" id="A0A507EWZ7"/>
<keyword evidence="7" id="KW-1185">Reference proteome</keyword>
<dbReference type="InterPro" id="IPR046985">
    <property type="entry name" value="IP5"/>
</dbReference>
<evidence type="ECO:0000259" key="5">
    <source>
        <dbReference type="PROSITE" id="PS50275"/>
    </source>
</evidence>
<dbReference type="SMART" id="SM00128">
    <property type="entry name" value="IPPc"/>
    <property type="match status" value="1"/>
</dbReference>
<dbReference type="PANTHER" id="PTHR11200:SF257">
    <property type="entry name" value="PHOSPHOINOSITIDE 5-PHOSPHATASE"/>
    <property type="match status" value="1"/>
</dbReference>
<sequence length="896" mass="99777">MQLSTFGYAHPRKVVISSNNVAIECSTEAATISEGRRMAGVTMKIVAANPSRKDTQRTLSNRTIYGVLGVVEFDGDIYIALVIDRTAVGVVNRATVFRITRVAFISLTNGEWDDFDELNRTDSQFQSAINSQPQAAKAASAFLSKIREVQSSSNSNNIETDSPPHPCAHLIKLFSTGTFYYSPEADLTRSINARVSLSKSLEAILDTADPTYFWNAFMMTPIAAMRALEISPEHRAALDASALLICAIQGFVGIQPVSSSSVKLAILSRLSCRNAGTRFNARGIDDEGSCSNFVETEFVVESTAGSVGGGGGAGHGTSYLASFLMVRGSVPVFWEQTGVQVTHRLDLSRGFEATSGAFRKHFENLNKQYGSVHVINLLSNKEGSAESILVNEYVRHVNQYVSLGPVHYTHFDYHSYVKQMGPEHGASVILDFIQSDLDNWSYTLIDTSAPKTSNNPPILKQQGIFRVNCLDCLDRTNHVEFVMAKAMAENCLVEMEQGSILGTEAFLDAFQNLWADNGDWLSKIYTGTGALKTSLTRKGKQTIAGFFDDAAKSINRFYINNFLDKRRQEAIDIVVGKLKPHRSLLVPNLMSSQVEKEVMSRHSEFSKKEEISVFVGTWNVNGCLPGQESIEFWIQNDAAPLPNLVVLGIQELIELNAQEIVSANTEQLRVKWGEKLLDVLNNLSPKARYIPLREANLLALGLFVFCRVDCIEHVRGAEVSMCKTGFAGIAANKGGIGFSCNYQDTSMVFITAHFAAGEKNADDRNKDFHTISSELNFKRKSLNEHNMIFWLGDFNYRVNLHNSEARSIIERGHFLELVIHDQLRICKDRGEVFDHFMEAPIHFPPTYKYDNGTSVYDTSEKARCPSWTDRVLYRGKGIYVREYDHGLVLFFHVIIF</sequence>
<dbReference type="Pfam" id="PF02383">
    <property type="entry name" value="Syja_N"/>
    <property type="match status" value="1"/>
</dbReference>
<dbReference type="GO" id="GO:0046856">
    <property type="term" value="P:phosphatidylinositol dephosphorylation"/>
    <property type="evidence" value="ECO:0007669"/>
    <property type="project" value="InterPro"/>
</dbReference>
<dbReference type="EC" id="3.1.3.36" evidence="3"/>
<dbReference type="SUPFAM" id="SSF56219">
    <property type="entry name" value="DNase I-like"/>
    <property type="match status" value="1"/>
</dbReference>
<comment type="caution">
    <text evidence="6">The sequence shown here is derived from an EMBL/GenBank/DDBJ whole genome shotgun (WGS) entry which is preliminary data.</text>
</comment>
<evidence type="ECO:0000256" key="1">
    <source>
        <dbReference type="ARBA" id="ARBA00008943"/>
    </source>
</evidence>
<evidence type="ECO:0000256" key="4">
    <source>
        <dbReference type="ARBA" id="ARBA00022801"/>
    </source>
</evidence>
<dbReference type="PROSITE" id="PS50275">
    <property type="entry name" value="SAC"/>
    <property type="match status" value="1"/>
</dbReference>
<evidence type="ECO:0000256" key="2">
    <source>
        <dbReference type="ARBA" id="ARBA00009678"/>
    </source>
</evidence>
<dbReference type="InterPro" id="IPR036691">
    <property type="entry name" value="Endo/exonu/phosph_ase_sf"/>
</dbReference>
<dbReference type="EMBL" id="QEAP01000357">
    <property type="protein sequence ID" value="TPX68431.1"/>
    <property type="molecule type" value="Genomic_DNA"/>
</dbReference>
<keyword evidence="4" id="KW-0378">Hydrolase</keyword>
<dbReference type="Proteomes" id="UP000320333">
    <property type="component" value="Unassembled WGS sequence"/>
</dbReference>
<organism evidence="6 7">
    <name type="scientific">Chytriomyces confervae</name>
    <dbReference type="NCBI Taxonomy" id="246404"/>
    <lineage>
        <taxon>Eukaryota</taxon>
        <taxon>Fungi</taxon>
        <taxon>Fungi incertae sedis</taxon>
        <taxon>Chytridiomycota</taxon>
        <taxon>Chytridiomycota incertae sedis</taxon>
        <taxon>Chytridiomycetes</taxon>
        <taxon>Chytridiales</taxon>
        <taxon>Chytriomycetaceae</taxon>
        <taxon>Chytriomyces</taxon>
    </lineage>
</organism>
<dbReference type="PANTHER" id="PTHR11200">
    <property type="entry name" value="INOSITOL 5-PHOSPHATASE"/>
    <property type="match status" value="1"/>
</dbReference>
<accession>A0A507EWZ7</accession>
<evidence type="ECO:0000313" key="7">
    <source>
        <dbReference type="Proteomes" id="UP000320333"/>
    </source>
</evidence>
<feature type="domain" description="SAC" evidence="5">
    <location>
        <begin position="170"/>
        <end position="527"/>
    </location>
</feature>
<dbReference type="Gene3D" id="3.60.10.10">
    <property type="entry name" value="Endonuclease/exonuclease/phosphatase"/>
    <property type="match status" value="1"/>
</dbReference>
<dbReference type="InterPro" id="IPR002013">
    <property type="entry name" value="SAC_dom"/>
</dbReference>
<dbReference type="STRING" id="246404.A0A507EWZ7"/>
<dbReference type="OrthoDB" id="405996at2759"/>
<comment type="similarity">
    <text evidence="1">Belongs to the synaptojanin family.</text>
</comment>
<dbReference type="GO" id="GO:0004439">
    <property type="term" value="F:phosphatidylinositol-4,5-bisphosphate 5-phosphatase activity"/>
    <property type="evidence" value="ECO:0007669"/>
    <property type="project" value="UniProtKB-EC"/>
</dbReference>